<evidence type="ECO:0000256" key="1">
    <source>
        <dbReference type="SAM" id="Phobius"/>
    </source>
</evidence>
<gene>
    <name evidence="3" type="ORF">RN605_12980</name>
    <name evidence="2" type="ORF">RN608_05810</name>
</gene>
<reference evidence="3 4" key="1">
    <citation type="submission" date="2023-09" db="EMBL/GenBank/DDBJ databases">
        <title>Flavobacterium sp. a novel bacteria isolate from Pepper rhizosphere.</title>
        <authorList>
            <person name="Peng Y."/>
            <person name="Lee J."/>
        </authorList>
    </citation>
    <scope>NUCLEOTIDE SEQUENCE [LARGE SCALE GENOMIC DNA]</scope>
    <source>
        <strain evidence="2">PMR2A8</strain>
        <strain evidence="3 4">PMTSA4</strain>
    </source>
</reference>
<keyword evidence="1" id="KW-1133">Transmembrane helix</keyword>
<organism evidence="3 4">
    <name type="scientific">Flavobacterium capsici</name>
    <dbReference type="NCBI Taxonomy" id="3075618"/>
    <lineage>
        <taxon>Bacteria</taxon>
        <taxon>Pseudomonadati</taxon>
        <taxon>Bacteroidota</taxon>
        <taxon>Flavobacteriia</taxon>
        <taxon>Flavobacteriales</taxon>
        <taxon>Flavobacteriaceae</taxon>
        <taxon>Flavobacterium</taxon>
    </lineage>
</organism>
<feature type="transmembrane region" description="Helical" evidence="1">
    <location>
        <begin position="24"/>
        <end position="42"/>
    </location>
</feature>
<feature type="transmembrane region" description="Helical" evidence="1">
    <location>
        <begin position="48"/>
        <end position="63"/>
    </location>
</feature>
<evidence type="ECO:0008006" key="5">
    <source>
        <dbReference type="Google" id="ProtNLM"/>
    </source>
</evidence>
<evidence type="ECO:0000313" key="3">
    <source>
        <dbReference type="EMBL" id="WNM21583.1"/>
    </source>
</evidence>
<dbReference type="KEGG" id="fcj:RN605_12980"/>
<evidence type="ECO:0000313" key="4">
    <source>
        <dbReference type="Proteomes" id="UP001304515"/>
    </source>
</evidence>
<accession>A0AA96EX14</accession>
<protein>
    <recommendedName>
        <fullName evidence="5">FUSC family protein</fullName>
    </recommendedName>
</protein>
<proteinExistence type="predicted"/>
<keyword evidence="1" id="KW-0812">Transmembrane</keyword>
<keyword evidence="4" id="KW-1185">Reference proteome</keyword>
<accession>A0AA96J5D7</accession>
<dbReference type="AlphaFoldDB" id="A0AA96J5D7"/>
<keyword evidence="1" id="KW-0472">Membrane</keyword>
<dbReference type="EMBL" id="CP134890">
    <property type="protein sequence ID" value="WNM21583.1"/>
    <property type="molecule type" value="Genomic_DNA"/>
</dbReference>
<dbReference type="EMBL" id="CP134878">
    <property type="protein sequence ID" value="WNM20193.1"/>
    <property type="molecule type" value="Genomic_DNA"/>
</dbReference>
<dbReference type="Proteomes" id="UP001304515">
    <property type="component" value="Chromosome"/>
</dbReference>
<name>A0AA96J5D7_9FLAO</name>
<dbReference type="RefSeq" id="WP_313325456.1">
    <property type="nucleotide sequence ID" value="NZ_CP134878.1"/>
</dbReference>
<sequence>MEQNEFSNLTDEQLLQYQKRVKQSNILTAFIIGVLIGVAIYSAVKQGIGFYTFFPLFFVYLLARNGKKQVKINKEINSRNSK</sequence>
<evidence type="ECO:0000313" key="2">
    <source>
        <dbReference type="EMBL" id="WNM20193.1"/>
    </source>
</evidence>